<evidence type="ECO:0000313" key="1">
    <source>
        <dbReference type="EMBL" id="QEC73939.1"/>
    </source>
</evidence>
<proteinExistence type="predicted"/>
<accession>A0A5B8VR77</accession>
<gene>
    <name evidence="1" type="ORF">FSB73_21990</name>
</gene>
<dbReference type="Proteomes" id="UP000321291">
    <property type="component" value="Chromosome"/>
</dbReference>
<organism evidence="1 2">
    <name type="scientific">Arachidicoccus ginsenosidivorans</name>
    <dbReference type="NCBI Taxonomy" id="496057"/>
    <lineage>
        <taxon>Bacteria</taxon>
        <taxon>Pseudomonadati</taxon>
        <taxon>Bacteroidota</taxon>
        <taxon>Chitinophagia</taxon>
        <taxon>Chitinophagales</taxon>
        <taxon>Chitinophagaceae</taxon>
        <taxon>Arachidicoccus</taxon>
    </lineage>
</organism>
<keyword evidence="2" id="KW-1185">Reference proteome</keyword>
<reference evidence="1 2" key="1">
    <citation type="journal article" date="2017" name="Int. J. Syst. Evol. Microbiol.">
        <title>Arachidicoccus ginsenosidivorans sp. nov., with ginsenoside-converting activity isolated from ginseng cultivating soil.</title>
        <authorList>
            <person name="Siddiqi M.Z."/>
            <person name="Aslam Z."/>
            <person name="Im W.T."/>
        </authorList>
    </citation>
    <scope>NUCLEOTIDE SEQUENCE [LARGE SCALE GENOMIC DNA]</scope>
    <source>
        <strain evidence="1 2">Gsoil 809</strain>
    </source>
</reference>
<name>A0A5B8VR77_9BACT</name>
<dbReference type="EMBL" id="CP042434">
    <property type="protein sequence ID" value="QEC73939.1"/>
    <property type="molecule type" value="Genomic_DNA"/>
</dbReference>
<sequence>MNKNKILLLAARMERLEFVLFSKGSESYEPLAFQNMDQFRQYFAGVRELLTDMPPKNFDVYGHYLRMMVILKPVIIELAEEDVFQKLKANAVKEEFVEFGLGSLCADGGPMYILKMKKSFVENTRLWILWKIYNQQQG</sequence>
<dbReference type="AlphaFoldDB" id="A0A5B8VR77"/>
<dbReference type="RefSeq" id="WP_146787326.1">
    <property type="nucleotide sequence ID" value="NZ_CP042434.1"/>
</dbReference>
<protein>
    <submittedName>
        <fullName evidence="1">Uncharacterized protein</fullName>
    </submittedName>
</protein>
<evidence type="ECO:0000313" key="2">
    <source>
        <dbReference type="Proteomes" id="UP000321291"/>
    </source>
</evidence>
<dbReference type="KEGG" id="agi:FSB73_21990"/>